<dbReference type="AlphaFoldDB" id="A0A512M8I5"/>
<dbReference type="EMBL" id="BKAG01000014">
    <property type="protein sequence ID" value="GEP43046.1"/>
    <property type="molecule type" value="Genomic_DNA"/>
</dbReference>
<evidence type="ECO:0000313" key="2">
    <source>
        <dbReference type="Proteomes" id="UP000321577"/>
    </source>
</evidence>
<dbReference type="SUPFAM" id="SSF53649">
    <property type="entry name" value="Alkaline phosphatase-like"/>
    <property type="match status" value="1"/>
</dbReference>
<protein>
    <recommendedName>
        <fullName evidence="3">Sulfatase</fullName>
    </recommendedName>
</protein>
<organism evidence="1 2">
    <name type="scientific">Brevifollis gellanilyticus</name>
    <dbReference type="NCBI Taxonomy" id="748831"/>
    <lineage>
        <taxon>Bacteria</taxon>
        <taxon>Pseudomonadati</taxon>
        <taxon>Verrucomicrobiota</taxon>
        <taxon>Verrucomicrobiia</taxon>
        <taxon>Verrucomicrobiales</taxon>
        <taxon>Verrucomicrobiaceae</taxon>
    </lineage>
</organism>
<dbReference type="InterPro" id="IPR017850">
    <property type="entry name" value="Alkaline_phosphatase_core_sf"/>
</dbReference>
<dbReference type="PANTHER" id="PTHR43737:SF1">
    <property type="entry name" value="DUF1501 DOMAIN-CONTAINING PROTEIN"/>
    <property type="match status" value="1"/>
</dbReference>
<evidence type="ECO:0000313" key="1">
    <source>
        <dbReference type="EMBL" id="GEP43046.1"/>
    </source>
</evidence>
<evidence type="ECO:0008006" key="3">
    <source>
        <dbReference type="Google" id="ProtNLM"/>
    </source>
</evidence>
<keyword evidence="2" id="KW-1185">Reference proteome</keyword>
<dbReference type="Pfam" id="PF07394">
    <property type="entry name" value="DUF1501"/>
    <property type="match status" value="1"/>
</dbReference>
<gene>
    <name evidence="1" type="ORF">BGE01nite_23370</name>
</gene>
<dbReference type="PANTHER" id="PTHR43737">
    <property type="entry name" value="BLL7424 PROTEIN"/>
    <property type="match status" value="1"/>
</dbReference>
<comment type="caution">
    <text evidence="1">The sequence shown here is derived from an EMBL/GenBank/DDBJ whole genome shotgun (WGS) entry which is preliminary data.</text>
</comment>
<proteinExistence type="predicted"/>
<name>A0A512M8I5_9BACT</name>
<dbReference type="RefSeq" id="WP_146850627.1">
    <property type="nucleotide sequence ID" value="NZ_BKAG01000014.1"/>
</dbReference>
<dbReference type="Proteomes" id="UP000321577">
    <property type="component" value="Unassembled WGS sequence"/>
</dbReference>
<reference evidence="1 2" key="1">
    <citation type="submission" date="2019-07" db="EMBL/GenBank/DDBJ databases">
        <title>Whole genome shotgun sequence of Brevifollis gellanilyticus NBRC 108608.</title>
        <authorList>
            <person name="Hosoyama A."/>
            <person name="Uohara A."/>
            <person name="Ohji S."/>
            <person name="Ichikawa N."/>
        </authorList>
    </citation>
    <scope>NUCLEOTIDE SEQUENCE [LARGE SCALE GENOMIC DNA]</scope>
    <source>
        <strain evidence="1 2">NBRC 108608</strain>
    </source>
</reference>
<sequence length="429" mass="46537">MNASFLAQNPMSRRAFAEQLAKASLGVTLLPHLVPAAETAPAVDPKTLPGFGRAKNVIWLQMIGGMSHIDTFDPKTGDSKGARDAIQTKAGYQLGGYLPTLAKDHSDKMAIIRSMTSKTGVHASGQYLMRTGYEQRGTIKHPVLGAWAQEILGKSSKTLPSSVCVNRGPEHGNGFFSAAFSPLPIHDPEAGLQYSQFAAGQEVMTKRLALLNKVDAGFRSKFQDTNLKAYSDFYDDTLKLLSSEDLNAFKLTDEKSDEREKYGMNKFGQGCMLARRLVERGVRFIEVTQGGWDMHNDVDDGMEENGTIIDTAISALLSDLKSRGLLENTMVVLCSEFGRGPKINSRNGRDHHPKVFSTMLAGGPVKGGTIYGSSDKEGSSVADKQTTIQDFHSTVGHAMGMDVNQIVMSPSNRPFTVGDKGEVIKDVLA</sequence>
<accession>A0A512M8I5</accession>
<dbReference type="InterPro" id="IPR010869">
    <property type="entry name" value="DUF1501"/>
</dbReference>
<dbReference type="OrthoDB" id="127333at2"/>